<accession>A0ACB7U9J1</accession>
<evidence type="ECO:0000313" key="2">
    <source>
        <dbReference type="Proteomes" id="UP000827976"/>
    </source>
</evidence>
<sequence length="145" mass="16759">MYSELLKFSIEFSSITTMESSEMDKKQEDEEESEEKKQRVSYSAACSSTPSSSFSSSFISLQVKQEDKHEEDHDEAGYQTPTSPRHRIPTTLKCPPPPKKPPTTLRAKRKPRRVLPHHQIKVFFIQELVNIEPRRKKARAHITFG</sequence>
<proteinExistence type="predicted"/>
<comment type="caution">
    <text evidence="1">The sequence shown here is derived from an EMBL/GenBank/DDBJ whole genome shotgun (WGS) entry which is preliminary data.</text>
</comment>
<protein>
    <submittedName>
        <fullName evidence="1">Homeobox-like domain-containing protein</fullName>
    </submittedName>
</protein>
<dbReference type="EMBL" id="CM037028">
    <property type="protein sequence ID" value="KAH7656932.1"/>
    <property type="molecule type" value="Genomic_DNA"/>
</dbReference>
<dbReference type="Proteomes" id="UP000827976">
    <property type="component" value="Chromosome 18"/>
</dbReference>
<gene>
    <name evidence="1" type="ORF">IHE45_18G107700</name>
</gene>
<name>A0ACB7U9J1_DIOAL</name>
<reference evidence="2" key="1">
    <citation type="journal article" date="2022" name="Nat. Commun.">
        <title>Chromosome evolution and the genetic basis of agronomically important traits in greater yam.</title>
        <authorList>
            <person name="Bredeson J.V."/>
            <person name="Lyons J.B."/>
            <person name="Oniyinde I.O."/>
            <person name="Okereke N.R."/>
            <person name="Kolade O."/>
            <person name="Nnabue I."/>
            <person name="Nwadili C.O."/>
            <person name="Hribova E."/>
            <person name="Parker M."/>
            <person name="Nwogha J."/>
            <person name="Shu S."/>
            <person name="Carlson J."/>
            <person name="Kariba R."/>
            <person name="Muthemba S."/>
            <person name="Knop K."/>
            <person name="Barton G.J."/>
            <person name="Sherwood A.V."/>
            <person name="Lopez-Montes A."/>
            <person name="Asiedu R."/>
            <person name="Jamnadass R."/>
            <person name="Muchugi A."/>
            <person name="Goodstein D."/>
            <person name="Egesi C.N."/>
            <person name="Featherston J."/>
            <person name="Asfaw A."/>
            <person name="Simpson G.G."/>
            <person name="Dolezel J."/>
            <person name="Hendre P.S."/>
            <person name="Van Deynze A."/>
            <person name="Kumar P.L."/>
            <person name="Obidiegwu J.E."/>
            <person name="Bhattacharjee R."/>
            <person name="Rokhsar D.S."/>
        </authorList>
    </citation>
    <scope>NUCLEOTIDE SEQUENCE [LARGE SCALE GENOMIC DNA]</scope>
    <source>
        <strain evidence="2">cv. TDa95/00328</strain>
    </source>
</reference>
<organism evidence="1 2">
    <name type="scientific">Dioscorea alata</name>
    <name type="common">Purple yam</name>
    <dbReference type="NCBI Taxonomy" id="55571"/>
    <lineage>
        <taxon>Eukaryota</taxon>
        <taxon>Viridiplantae</taxon>
        <taxon>Streptophyta</taxon>
        <taxon>Embryophyta</taxon>
        <taxon>Tracheophyta</taxon>
        <taxon>Spermatophyta</taxon>
        <taxon>Magnoliopsida</taxon>
        <taxon>Liliopsida</taxon>
        <taxon>Dioscoreales</taxon>
        <taxon>Dioscoreaceae</taxon>
        <taxon>Dioscorea</taxon>
    </lineage>
</organism>
<keyword evidence="2" id="KW-1185">Reference proteome</keyword>
<evidence type="ECO:0000313" key="1">
    <source>
        <dbReference type="EMBL" id="KAH7656932.1"/>
    </source>
</evidence>